<accession>A0A9J6RL08</accession>
<sequence>MAIRLATKAKIKRATQAAQAQTTIADGAALNDLKNIYQRAVDELRAKVNSYADGSGSVRLTAMRNLLADSERILKQLRQAQDTALFERMEEVAALGVDPFAEQLGVRRVSAAAKEAVKVARNFVAADGLQLSDRLWRVNNSAKEAVGRAIQNAVIQGQSASEAAQEFLRTGEPVPAALNSKMEQAQAGKINRVLGQQLMTGEGSAYHNARRVFRTEINRAHGTAFKNAAFDVEGVIGTRFLLSPNHPETDICDLHAKANIYGLGAGVYPKGKSPWPAHPNTISYEVAVFEDEVSEADKAGKQSASEWLATQPYNVQAGVLGVNKQRAFAAGVLANNEIKTPWRVLKNRYLGKGVNTTTFTNIPREVGAVARKVIDAASINPFSARATLPFKNSLEQLRSHLSQYALGLVNVDGITSASAYSLAAGIDKVLGLFNNSVGRIQWFARAPKGAVGGYAHPRTQWTPKSDELFFKKSYITKGYKNEPAEHLAYLAKRDKELAAYDKRIASNDGHLRNVAIKNREKLAAATRWSASSIADNPVFAVAAHEAGHVLYYQGRNIPELWQRQLIAQGATDVDWFAVSEYGATNHSELFAEVTAFMAMGRENLLPASIVKAYTETLKNYQRWDE</sequence>
<evidence type="ECO:0000313" key="1">
    <source>
        <dbReference type="EMBL" id="MCZ0865082.1"/>
    </source>
</evidence>
<dbReference type="SUPFAM" id="SSF55486">
    <property type="entry name" value="Metalloproteases ('zincins'), catalytic domain"/>
    <property type="match status" value="1"/>
</dbReference>
<dbReference type="EMBL" id="JAPTGG010000005">
    <property type="protein sequence ID" value="MCZ0865082.1"/>
    <property type="molecule type" value="Genomic_DNA"/>
</dbReference>
<comment type="caution">
    <text evidence="1">The sequence shown here is derived from an EMBL/GenBank/DDBJ whole genome shotgun (WGS) entry which is preliminary data.</text>
</comment>
<name>A0A9J6RL08_9GAMM</name>
<reference evidence="1 2" key="1">
    <citation type="submission" date="2022-12" db="EMBL/GenBank/DDBJ databases">
        <title>Dasania phycosphaerae sp. nov., isolated from particulate material of the south coast of Korea.</title>
        <authorList>
            <person name="Jiang Y."/>
        </authorList>
    </citation>
    <scope>NUCLEOTIDE SEQUENCE [LARGE SCALE GENOMIC DNA]</scope>
    <source>
        <strain evidence="1 2">GY-19</strain>
    </source>
</reference>
<protein>
    <submittedName>
        <fullName evidence="1">Uncharacterized protein</fullName>
    </submittedName>
</protein>
<dbReference type="AlphaFoldDB" id="A0A9J6RL08"/>
<gene>
    <name evidence="1" type="ORF">O0V09_07720</name>
</gene>
<evidence type="ECO:0000313" key="2">
    <source>
        <dbReference type="Proteomes" id="UP001069090"/>
    </source>
</evidence>
<keyword evidence="2" id="KW-1185">Reference proteome</keyword>
<proteinExistence type="predicted"/>
<organism evidence="1 2">
    <name type="scientific">Dasania phycosphaerae</name>
    <dbReference type="NCBI Taxonomy" id="2950436"/>
    <lineage>
        <taxon>Bacteria</taxon>
        <taxon>Pseudomonadati</taxon>
        <taxon>Pseudomonadota</taxon>
        <taxon>Gammaproteobacteria</taxon>
        <taxon>Cellvibrionales</taxon>
        <taxon>Spongiibacteraceae</taxon>
        <taxon>Dasania</taxon>
    </lineage>
</organism>
<dbReference type="Proteomes" id="UP001069090">
    <property type="component" value="Unassembled WGS sequence"/>
</dbReference>
<dbReference type="RefSeq" id="WP_258331233.1">
    <property type="nucleotide sequence ID" value="NZ_JAPTGG010000005.1"/>
</dbReference>